<evidence type="ECO:0000313" key="2">
    <source>
        <dbReference type="Proteomes" id="UP001166674"/>
    </source>
</evidence>
<name>A0AA41N8A0_SCICA</name>
<dbReference type="PANTHER" id="PTHR37362">
    <property type="entry name" value="TESTIS-EXPRESSED PROTEIN 38"/>
    <property type="match status" value="1"/>
</dbReference>
<organism evidence="1 2">
    <name type="scientific">Sciurus carolinensis</name>
    <name type="common">Eastern gray squirrel</name>
    <dbReference type="NCBI Taxonomy" id="30640"/>
    <lineage>
        <taxon>Eukaryota</taxon>
        <taxon>Metazoa</taxon>
        <taxon>Chordata</taxon>
        <taxon>Craniata</taxon>
        <taxon>Vertebrata</taxon>
        <taxon>Euteleostomi</taxon>
        <taxon>Mammalia</taxon>
        <taxon>Eutheria</taxon>
        <taxon>Euarchontoglires</taxon>
        <taxon>Glires</taxon>
        <taxon>Rodentia</taxon>
        <taxon>Sciuromorpha</taxon>
        <taxon>Sciuridae</taxon>
        <taxon>Sciurinae</taxon>
        <taxon>Sciurini</taxon>
        <taxon>Sciurus</taxon>
    </lineage>
</organism>
<dbReference type="PANTHER" id="PTHR37362:SF1">
    <property type="entry name" value="TESTIS-EXPRESSED PROTEIN 38"/>
    <property type="match status" value="1"/>
</dbReference>
<protein>
    <submittedName>
        <fullName evidence="1">Testis-expressed sequence 38 protein</fullName>
    </submittedName>
</protein>
<comment type="caution">
    <text evidence="1">The sequence shown here is derived from an EMBL/GenBank/DDBJ whole genome shotgun (WGS) entry which is preliminary data.</text>
</comment>
<dbReference type="InterPro" id="IPR031677">
    <property type="entry name" value="TEX38"/>
</dbReference>
<dbReference type="Pfam" id="PF15834">
    <property type="entry name" value="THEG4"/>
    <property type="match status" value="1"/>
</dbReference>
<sequence length="121" mass="13763">MRRAETTGAMKAALAVLGQPVSNRIPQRHTTSPFPIPIFQEIPFALPLHKMPPMLERTTSYPLDIFPERHVHYNSLPTLALNELFQCQVWLHIGSLHSLKVGALCKKRMIRKVELTTLQPC</sequence>
<dbReference type="EMBL" id="JAATJV010401672">
    <property type="protein sequence ID" value="MBZ3885648.1"/>
    <property type="molecule type" value="Genomic_DNA"/>
</dbReference>
<gene>
    <name evidence="1" type="ORF">SUZIE_183995</name>
</gene>
<proteinExistence type="predicted"/>
<reference evidence="1" key="1">
    <citation type="submission" date="2020-03" db="EMBL/GenBank/DDBJ databases">
        <title>Studies in the Genomics of Life Span.</title>
        <authorList>
            <person name="Glass D."/>
        </authorList>
    </citation>
    <scope>NUCLEOTIDE SEQUENCE</scope>
    <source>
        <strain evidence="1">SUZIE</strain>
        <tissue evidence="1">Muscle</tissue>
    </source>
</reference>
<evidence type="ECO:0000313" key="1">
    <source>
        <dbReference type="EMBL" id="MBZ3885648.1"/>
    </source>
</evidence>
<dbReference type="AlphaFoldDB" id="A0AA41N8A0"/>
<dbReference type="Proteomes" id="UP001166674">
    <property type="component" value="Unassembled WGS sequence"/>
</dbReference>
<accession>A0AA41N8A0</accession>
<keyword evidence="2" id="KW-1185">Reference proteome</keyword>